<evidence type="ECO:0000313" key="3">
    <source>
        <dbReference type="Proteomes" id="UP000182135"/>
    </source>
</evidence>
<reference evidence="2 3" key="1">
    <citation type="submission" date="2016-10" db="EMBL/GenBank/DDBJ databases">
        <authorList>
            <person name="de Groot N.N."/>
        </authorList>
    </citation>
    <scope>NUCLEOTIDE SEQUENCE [LARGE SCALE GENOMIC DNA]</scope>
    <source>
        <strain evidence="2 3">NLAE-zl-G419</strain>
    </source>
</reference>
<evidence type="ECO:0000313" key="2">
    <source>
        <dbReference type="EMBL" id="SFG28867.1"/>
    </source>
</evidence>
<dbReference type="OrthoDB" id="2053372at2"/>
<protein>
    <submittedName>
        <fullName evidence="2">Virus Gp157</fullName>
    </submittedName>
</protein>
<feature type="coiled-coil region" evidence="1">
    <location>
        <begin position="31"/>
        <end position="76"/>
    </location>
</feature>
<gene>
    <name evidence="2" type="ORF">SAMN04487885_14513</name>
</gene>
<dbReference type="Pfam" id="PF05565">
    <property type="entry name" value="Sipho_Gp157"/>
    <property type="match status" value="1"/>
</dbReference>
<keyword evidence="3" id="KW-1185">Reference proteome</keyword>
<evidence type="ECO:0000256" key="1">
    <source>
        <dbReference type="SAM" id="Coils"/>
    </source>
</evidence>
<name>A0A1I2QRG2_9CLOT</name>
<dbReference type="RefSeq" id="WP_074846724.1">
    <property type="nucleotide sequence ID" value="NZ_FOOE01000045.1"/>
</dbReference>
<dbReference type="EMBL" id="FOOE01000045">
    <property type="protein sequence ID" value="SFG28867.1"/>
    <property type="molecule type" value="Genomic_DNA"/>
</dbReference>
<dbReference type="AlphaFoldDB" id="A0A1I2QRG2"/>
<sequence length="162" mass="18504">MKLYELTQNYLNLQELLENPEIPQEMLNAALNEVGEDLEDKAENIAKLIKTMEVDINGFKEEEKRLSDKRKSLEGRVKGLKGYLESSMKATGKLKFKGKLFSFGIQKNAPSLDIESEKNIPKDFYIEQAPVLDRKMLLASLKANEIEIEGVSIKQTESLRIR</sequence>
<dbReference type="Proteomes" id="UP000182135">
    <property type="component" value="Unassembled WGS sequence"/>
</dbReference>
<dbReference type="STRING" id="1529.SAMN04487885_14513"/>
<keyword evidence="1" id="KW-0175">Coiled coil</keyword>
<dbReference type="InterPro" id="IPR008840">
    <property type="entry name" value="Sipho_Gp157"/>
</dbReference>
<proteinExistence type="predicted"/>
<accession>A0A1I2QRG2</accession>
<organism evidence="2 3">
    <name type="scientific">Clostridium cadaveris</name>
    <dbReference type="NCBI Taxonomy" id="1529"/>
    <lineage>
        <taxon>Bacteria</taxon>
        <taxon>Bacillati</taxon>
        <taxon>Bacillota</taxon>
        <taxon>Clostridia</taxon>
        <taxon>Eubacteriales</taxon>
        <taxon>Clostridiaceae</taxon>
        <taxon>Clostridium</taxon>
    </lineage>
</organism>